<name>A0A889IWG0_9GAMA</name>
<proteinExistence type="predicted"/>
<dbReference type="EMBL" id="MN545486">
    <property type="protein sequence ID" value="QRE02483.1"/>
    <property type="molecule type" value="Genomic_DNA"/>
</dbReference>
<evidence type="ECO:0000313" key="1">
    <source>
        <dbReference type="EMBL" id="QRE02483.1"/>
    </source>
</evidence>
<organism evidence="1">
    <name type="scientific">Otarine gammaherpesvirus 4</name>
    <dbReference type="NCBI Taxonomy" id="2801541"/>
    <lineage>
        <taxon>Viruses</taxon>
        <taxon>Duplodnaviria</taxon>
        <taxon>Heunggongvirae</taxon>
        <taxon>Peploviricota</taxon>
        <taxon>Herviviricetes</taxon>
        <taxon>Herpesvirales</taxon>
        <taxon>Orthoherpesviridae</taxon>
        <taxon>Gammaherpesvirinae</taxon>
    </lineage>
</organism>
<protein>
    <submittedName>
        <fullName evidence="1">Uncharacterized protein</fullName>
    </submittedName>
</protein>
<gene>
    <name evidence="1" type="primary">Ot2</name>
</gene>
<sequence>MYIGVEYMLVYIHRAVMLVCLQLCTYVGFTHLCDGHIQHSGPRWVLFHHSLFSYLLRPHCKCSQ</sequence>
<accession>A0A889IWG0</accession>
<reference evidence="1" key="1">
    <citation type="submission" date="2019-10" db="EMBL/GenBank/DDBJ databases">
        <title>Otarine herpesvirus 4 in Northern fur seal genital swab.</title>
        <authorList>
            <person name="Deming A.C."/>
            <person name="Wellehan J.F.X."/>
            <person name="Gulland F.M.D."/>
        </authorList>
    </citation>
    <scope>NUCLEOTIDE SEQUENCE</scope>
    <source>
        <strain evidence="1">Cu11-001</strain>
    </source>
</reference>